<reference evidence="5 6" key="1">
    <citation type="submission" date="2018-01" db="EMBL/GenBank/DDBJ databases">
        <title>Genome sequence of a Cantenovulum-like bacteria.</title>
        <authorList>
            <person name="Tan W.R."/>
            <person name="Lau N.-S."/>
            <person name="Go F."/>
            <person name="Amirul A.-A.A."/>
        </authorList>
    </citation>
    <scope>NUCLEOTIDE SEQUENCE [LARGE SCALE GENOMIC DNA]</scope>
    <source>
        <strain evidence="5 6">CCB-QB4</strain>
    </source>
</reference>
<dbReference type="Pfam" id="PF01022">
    <property type="entry name" value="HTH_5"/>
    <property type="match status" value="1"/>
</dbReference>
<keyword evidence="3" id="KW-0804">Transcription</keyword>
<organism evidence="5 6">
    <name type="scientific">Saccharobesus litoralis</name>
    <dbReference type="NCBI Taxonomy" id="2172099"/>
    <lineage>
        <taxon>Bacteria</taxon>
        <taxon>Pseudomonadati</taxon>
        <taxon>Pseudomonadota</taxon>
        <taxon>Gammaproteobacteria</taxon>
        <taxon>Alteromonadales</taxon>
        <taxon>Alteromonadaceae</taxon>
        <taxon>Saccharobesus</taxon>
    </lineage>
</organism>
<evidence type="ECO:0000256" key="2">
    <source>
        <dbReference type="ARBA" id="ARBA00023125"/>
    </source>
</evidence>
<dbReference type="Proteomes" id="UP000244441">
    <property type="component" value="Chromosome"/>
</dbReference>
<dbReference type="PROSITE" id="PS50987">
    <property type="entry name" value="HTH_ARSR_2"/>
    <property type="match status" value="1"/>
</dbReference>
<dbReference type="GO" id="GO:0003700">
    <property type="term" value="F:DNA-binding transcription factor activity"/>
    <property type="evidence" value="ECO:0007669"/>
    <property type="project" value="InterPro"/>
</dbReference>
<dbReference type="InterPro" id="IPR036390">
    <property type="entry name" value="WH_DNA-bd_sf"/>
</dbReference>
<dbReference type="Gene3D" id="1.10.10.10">
    <property type="entry name" value="Winged helix-like DNA-binding domain superfamily/Winged helix DNA-binding domain"/>
    <property type="match status" value="1"/>
</dbReference>
<dbReference type="InterPro" id="IPR051081">
    <property type="entry name" value="HTH_MetalResp_TranReg"/>
</dbReference>
<evidence type="ECO:0000256" key="1">
    <source>
        <dbReference type="ARBA" id="ARBA00023015"/>
    </source>
</evidence>
<evidence type="ECO:0000259" key="4">
    <source>
        <dbReference type="PROSITE" id="PS50987"/>
    </source>
</evidence>
<gene>
    <name evidence="5" type="ORF">C2869_20020</name>
</gene>
<dbReference type="CDD" id="cd00090">
    <property type="entry name" value="HTH_ARSR"/>
    <property type="match status" value="1"/>
</dbReference>
<evidence type="ECO:0000256" key="3">
    <source>
        <dbReference type="ARBA" id="ARBA00023163"/>
    </source>
</evidence>
<dbReference type="PANTHER" id="PTHR33154">
    <property type="entry name" value="TRANSCRIPTIONAL REGULATOR, ARSR FAMILY"/>
    <property type="match status" value="1"/>
</dbReference>
<dbReference type="KEGG" id="cate:C2869_20020"/>
<dbReference type="PRINTS" id="PR00778">
    <property type="entry name" value="HTHARSR"/>
</dbReference>
<keyword evidence="1" id="KW-0805">Transcription regulation</keyword>
<dbReference type="InterPro" id="IPR011991">
    <property type="entry name" value="ArsR-like_HTH"/>
</dbReference>
<keyword evidence="6" id="KW-1185">Reference proteome</keyword>
<dbReference type="AlphaFoldDB" id="A0A2S0VWE8"/>
<dbReference type="OrthoDB" id="9796124at2"/>
<dbReference type="SMART" id="SM00418">
    <property type="entry name" value="HTH_ARSR"/>
    <property type="match status" value="1"/>
</dbReference>
<dbReference type="NCBIfam" id="NF033788">
    <property type="entry name" value="HTH_metalloreg"/>
    <property type="match status" value="1"/>
</dbReference>
<dbReference type="InterPro" id="IPR036388">
    <property type="entry name" value="WH-like_DNA-bd_sf"/>
</dbReference>
<evidence type="ECO:0000313" key="5">
    <source>
        <dbReference type="EMBL" id="AWB68546.1"/>
    </source>
</evidence>
<name>A0A2S0VWE8_9ALTE</name>
<dbReference type="PANTHER" id="PTHR33154:SF28">
    <property type="entry name" value="HTH-TYPE TRANSCRIPTIONAL REGULATOR YGAV-RELATED"/>
    <property type="match status" value="1"/>
</dbReference>
<dbReference type="RefSeq" id="WP_108604600.1">
    <property type="nucleotide sequence ID" value="NZ_CP026604.1"/>
</dbReference>
<dbReference type="InterPro" id="IPR001845">
    <property type="entry name" value="HTH_ArsR_DNA-bd_dom"/>
</dbReference>
<dbReference type="SUPFAM" id="SSF46785">
    <property type="entry name" value="Winged helix' DNA-binding domain"/>
    <property type="match status" value="1"/>
</dbReference>
<keyword evidence="2" id="KW-0238">DNA-binding</keyword>
<dbReference type="EMBL" id="CP026604">
    <property type="protein sequence ID" value="AWB68546.1"/>
    <property type="molecule type" value="Genomic_DNA"/>
</dbReference>
<protein>
    <submittedName>
        <fullName evidence="5">Transcriptional regulator</fullName>
    </submittedName>
</protein>
<sequence>MTTTFPPVDFTEKASQAAALLKALSNEHRLMVLCLLLTQEMSVGQINEHIELSQSALSQHLAWLRNEGLVKTRKESQTVYYTLDSKEAKAIIGTLHSLYCE</sequence>
<dbReference type="GO" id="GO:0003677">
    <property type="term" value="F:DNA binding"/>
    <property type="evidence" value="ECO:0007669"/>
    <property type="project" value="UniProtKB-KW"/>
</dbReference>
<proteinExistence type="predicted"/>
<evidence type="ECO:0000313" key="6">
    <source>
        <dbReference type="Proteomes" id="UP000244441"/>
    </source>
</evidence>
<feature type="domain" description="HTH arsR-type" evidence="4">
    <location>
        <begin position="9"/>
        <end position="101"/>
    </location>
</feature>
<accession>A0A2S0VWE8</accession>